<evidence type="ECO:0000259" key="2">
    <source>
        <dbReference type="PROSITE" id="PS50011"/>
    </source>
</evidence>
<sequence>MQWPRFIGVFLGNATTWKEARIVGRNDDNLPYNLQDLREFLGSYARGFDFHQWLFLPVRIGERRSASLADYTEDHRLPVLKTEPLGRGASGVVYRETIAPGCLALGSGSWNAESIEVARKHIETQEDFDSESVVIERLKNNRLRHRHITRCYGVVVRQGRLQSKLDIFYELASFNLSQFLTSQGEFQPTSEIQRHVLTQTFSLIDALVLCHEQFYDPEQGHVILAHNDLKPENILVFDNDAESLVGTWKIADFGLSKIKQVVEDSTFLSPDDRISHDLSLSKAIRPPGGYTAPEIVRRGSLLENSSSVQCDIWSLGCILAQILVFTVGGSQALRRFNHLRLPGNTFNYRDDRYFESYPGLGQLRLKRPLFEVLIELCDSSSENNWVKQLVDLVFDVLMVDKDPNGDGKILLGTRPKASTIRDRFRTIQKSHRSQAESITKSPTRPDKPFNRVSISTTDTSLSTRQDTEADIVVPKDRQASTVTSMSISHSVSGSVSSNFDSLPLRIITPPTIVIDDQQRSVNHKPTEIGDYGIESSQGTSPTSSTGPVPSLPCRFLPMKILHKSPSVNISCRAMKAVELASDARFVVLWSDRQVAVYSLSSAVREQLLDYSLTADPQRRINSITTFGSTLAVTLGAPRSDEIKFFRINNRTSSQHRRKAHGTLILGETDHFRRVLLGINDTVVLIYSNCLRIGTLRDDLQDSLANLKTVHLKSDTEHFFQPSISLNGHRLVVCSRDNKVSQVENWHYIDLSVPREALEDLILPNAMPPPDLQGSTSPAFMIPLQNTVACAAATGSGHDFPESQYLVYVTQNQRLVMPKTEIWYVEIQRYGAGGRVKSTSPNRLLALSGKLKQPSLGFNWVSSIRPDKVF</sequence>
<name>A0A4S9CK08_AURPU</name>
<dbReference type="EMBL" id="QZAS01000022">
    <property type="protein sequence ID" value="THX06700.1"/>
    <property type="molecule type" value="Genomic_DNA"/>
</dbReference>
<reference evidence="3" key="1">
    <citation type="submission" date="2018-10" db="EMBL/GenBank/DDBJ databases">
        <title>Fifty Aureobasidium pullulans genomes reveal a recombining polyextremotolerant generalist.</title>
        <authorList>
            <person name="Gostincar C."/>
            <person name="Turk M."/>
            <person name="Zajc J."/>
            <person name="Gunde-Cimerman N."/>
        </authorList>
    </citation>
    <scope>NUCLEOTIDE SEQUENCE [LARGE SCALE GENOMIC DNA]</scope>
    <source>
        <strain evidence="3">EXF-10085</strain>
    </source>
</reference>
<evidence type="ECO:0000313" key="3">
    <source>
        <dbReference type="EMBL" id="THX06700.1"/>
    </source>
</evidence>
<dbReference type="AlphaFoldDB" id="A0A4S9CK08"/>
<accession>A0A4S9CK08</accession>
<evidence type="ECO:0000256" key="1">
    <source>
        <dbReference type="SAM" id="MobiDB-lite"/>
    </source>
</evidence>
<dbReference type="InterPro" id="IPR000719">
    <property type="entry name" value="Prot_kinase_dom"/>
</dbReference>
<proteinExistence type="predicted"/>
<organism evidence="3">
    <name type="scientific">Aureobasidium pullulans</name>
    <name type="common">Black yeast</name>
    <name type="synonym">Pullularia pullulans</name>
    <dbReference type="NCBI Taxonomy" id="5580"/>
    <lineage>
        <taxon>Eukaryota</taxon>
        <taxon>Fungi</taxon>
        <taxon>Dikarya</taxon>
        <taxon>Ascomycota</taxon>
        <taxon>Pezizomycotina</taxon>
        <taxon>Dothideomycetes</taxon>
        <taxon>Dothideomycetidae</taxon>
        <taxon>Dothideales</taxon>
        <taxon>Saccotheciaceae</taxon>
        <taxon>Aureobasidium</taxon>
    </lineage>
</organism>
<dbReference type="SUPFAM" id="SSF56112">
    <property type="entry name" value="Protein kinase-like (PK-like)"/>
    <property type="match status" value="1"/>
</dbReference>
<feature type="domain" description="Protein kinase" evidence="2">
    <location>
        <begin position="79"/>
        <end position="417"/>
    </location>
</feature>
<dbReference type="Gene3D" id="1.10.510.10">
    <property type="entry name" value="Transferase(Phosphotransferase) domain 1"/>
    <property type="match status" value="1"/>
</dbReference>
<dbReference type="InterPro" id="IPR008271">
    <property type="entry name" value="Ser/Thr_kinase_AS"/>
</dbReference>
<dbReference type="PANTHER" id="PTHR24359">
    <property type="entry name" value="SERINE/THREONINE-PROTEIN KINASE SBK1"/>
    <property type="match status" value="1"/>
</dbReference>
<dbReference type="InterPro" id="IPR011009">
    <property type="entry name" value="Kinase-like_dom_sf"/>
</dbReference>
<comment type="caution">
    <text evidence="3">The sequence shown here is derived from an EMBL/GenBank/DDBJ whole genome shotgun (WGS) entry which is preliminary data.</text>
</comment>
<protein>
    <recommendedName>
        <fullName evidence="2">Protein kinase domain-containing protein</fullName>
    </recommendedName>
</protein>
<dbReference type="Pfam" id="PF00069">
    <property type="entry name" value="Pkinase"/>
    <property type="match status" value="1"/>
</dbReference>
<dbReference type="SMART" id="SM00220">
    <property type="entry name" value="S_TKc"/>
    <property type="match status" value="1"/>
</dbReference>
<dbReference type="PANTHER" id="PTHR24359:SF1">
    <property type="entry name" value="INHIBITOR OF NUCLEAR FACTOR KAPPA-B KINASE EPSILON SUBUNIT HOMOLOG 1-RELATED"/>
    <property type="match status" value="1"/>
</dbReference>
<dbReference type="CDD" id="cd00180">
    <property type="entry name" value="PKc"/>
    <property type="match status" value="1"/>
</dbReference>
<gene>
    <name evidence="3" type="ORF">D6D13_06471</name>
</gene>
<dbReference type="GO" id="GO:0005524">
    <property type="term" value="F:ATP binding"/>
    <property type="evidence" value="ECO:0007669"/>
    <property type="project" value="InterPro"/>
</dbReference>
<dbReference type="GO" id="GO:0004674">
    <property type="term" value="F:protein serine/threonine kinase activity"/>
    <property type="evidence" value="ECO:0007669"/>
    <property type="project" value="TreeGrafter"/>
</dbReference>
<dbReference type="PROSITE" id="PS00108">
    <property type="entry name" value="PROTEIN_KINASE_ST"/>
    <property type="match status" value="1"/>
</dbReference>
<dbReference type="PROSITE" id="PS50011">
    <property type="entry name" value="PROTEIN_KINASE_DOM"/>
    <property type="match status" value="1"/>
</dbReference>
<dbReference type="Gene3D" id="3.30.200.20">
    <property type="entry name" value="Phosphorylase Kinase, domain 1"/>
    <property type="match status" value="1"/>
</dbReference>
<feature type="region of interest" description="Disordered" evidence="1">
    <location>
        <begin position="429"/>
        <end position="453"/>
    </location>
</feature>